<dbReference type="AlphaFoldDB" id="A0A502GPT7"/>
<dbReference type="Pfam" id="PF22311">
    <property type="entry name" value="DUF6970"/>
    <property type="match status" value="1"/>
</dbReference>
<evidence type="ECO:0000259" key="3">
    <source>
        <dbReference type="Pfam" id="PF22311"/>
    </source>
</evidence>
<dbReference type="Proteomes" id="UP000317646">
    <property type="component" value="Unassembled WGS sequence"/>
</dbReference>
<evidence type="ECO:0000313" key="5">
    <source>
        <dbReference type="Proteomes" id="UP000317646"/>
    </source>
</evidence>
<comment type="caution">
    <text evidence="4">The sequence shown here is derived from an EMBL/GenBank/DDBJ whole genome shotgun (WGS) entry which is preliminary data.</text>
</comment>
<feature type="compositionally biased region" description="Polar residues" evidence="1">
    <location>
        <begin position="26"/>
        <end position="49"/>
    </location>
</feature>
<feature type="region of interest" description="Disordered" evidence="1">
    <location>
        <begin position="25"/>
        <end position="49"/>
    </location>
</feature>
<organism evidence="4 5">
    <name type="scientific">Hymenobacter nivis</name>
    <dbReference type="NCBI Taxonomy" id="1850093"/>
    <lineage>
        <taxon>Bacteria</taxon>
        <taxon>Pseudomonadati</taxon>
        <taxon>Bacteroidota</taxon>
        <taxon>Cytophagia</taxon>
        <taxon>Cytophagales</taxon>
        <taxon>Hymenobacteraceae</taxon>
        <taxon>Hymenobacter</taxon>
    </lineage>
</organism>
<gene>
    <name evidence="4" type="ORF">EAH73_18335</name>
</gene>
<dbReference type="EMBL" id="RCYZ01000008">
    <property type="protein sequence ID" value="TPG63016.1"/>
    <property type="molecule type" value="Genomic_DNA"/>
</dbReference>
<reference evidence="4 5" key="1">
    <citation type="journal article" date="2019" name="Environ. Microbiol.">
        <title>Species interactions and distinct microbial communities in high Arctic permafrost affected cryosols are associated with the CH4 and CO2 gas fluxes.</title>
        <authorList>
            <person name="Altshuler I."/>
            <person name="Hamel J."/>
            <person name="Turney S."/>
            <person name="Magnuson E."/>
            <person name="Levesque R."/>
            <person name="Greer C."/>
            <person name="Whyte L.G."/>
        </authorList>
    </citation>
    <scope>NUCLEOTIDE SEQUENCE [LARGE SCALE GENOMIC DNA]</scope>
    <source>
        <strain evidence="4 5">S9.2P</strain>
    </source>
</reference>
<name>A0A502GPT7_9BACT</name>
<feature type="chain" id="PRO_5021404984" description="DUF6970 domain-containing protein" evidence="2">
    <location>
        <begin position="21"/>
        <end position="154"/>
    </location>
</feature>
<feature type="domain" description="DUF6970" evidence="3">
    <location>
        <begin position="80"/>
        <end position="152"/>
    </location>
</feature>
<dbReference type="RefSeq" id="WP_140468896.1">
    <property type="nucleotide sequence ID" value="NZ_RCYZ01000008.1"/>
</dbReference>
<accession>A0A502GPT7</accession>
<feature type="signal peptide" evidence="2">
    <location>
        <begin position="1"/>
        <end position="20"/>
    </location>
</feature>
<proteinExistence type="predicted"/>
<dbReference type="OrthoDB" id="676710at2"/>
<evidence type="ECO:0000313" key="4">
    <source>
        <dbReference type="EMBL" id="TPG63016.1"/>
    </source>
</evidence>
<sequence>MRPLPTLIAATLLLATACGADRVTVGTPTTQPNGNSIAENSTPAPTSANTVDAVPARVAIEDTTARPQWLKARIAETLGHRKQYPVVRIYRYVYNDQTVYWETAPCCDQQSTVYDTRGNVLCHPDGGITGKGDGQCANFEKRKANEKLVWQDPR</sequence>
<evidence type="ECO:0000256" key="1">
    <source>
        <dbReference type="SAM" id="MobiDB-lite"/>
    </source>
</evidence>
<protein>
    <recommendedName>
        <fullName evidence="3">DUF6970 domain-containing protein</fullName>
    </recommendedName>
</protein>
<dbReference type="InterPro" id="IPR054243">
    <property type="entry name" value="DUF6970"/>
</dbReference>
<evidence type="ECO:0000256" key="2">
    <source>
        <dbReference type="SAM" id="SignalP"/>
    </source>
</evidence>
<keyword evidence="5" id="KW-1185">Reference proteome</keyword>
<keyword evidence="2" id="KW-0732">Signal</keyword>
<dbReference type="PROSITE" id="PS51257">
    <property type="entry name" value="PROKAR_LIPOPROTEIN"/>
    <property type="match status" value="1"/>
</dbReference>